<accession>A0AA37QEH8</accession>
<feature type="transmembrane region" description="Helical" evidence="1">
    <location>
        <begin position="12"/>
        <end position="31"/>
    </location>
</feature>
<name>A0AA37QEH8_9BACT</name>
<keyword evidence="1" id="KW-1133">Transmembrane helix</keyword>
<proteinExistence type="predicted"/>
<dbReference type="EMBL" id="BRXS01000003">
    <property type="protein sequence ID" value="GLC25278.1"/>
    <property type="molecule type" value="Genomic_DNA"/>
</dbReference>
<protein>
    <submittedName>
        <fullName evidence="2">Uncharacterized protein</fullName>
    </submittedName>
</protein>
<feature type="transmembrane region" description="Helical" evidence="1">
    <location>
        <begin position="99"/>
        <end position="117"/>
    </location>
</feature>
<evidence type="ECO:0000256" key="1">
    <source>
        <dbReference type="SAM" id="Phobius"/>
    </source>
</evidence>
<keyword evidence="1" id="KW-0472">Membrane</keyword>
<organism evidence="2 3">
    <name type="scientific">Roseisolibacter agri</name>
    <dbReference type="NCBI Taxonomy" id="2014610"/>
    <lineage>
        <taxon>Bacteria</taxon>
        <taxon>Pseudomonadati</taxon>
        <taxon>Gemmatimonadota</taxon>
        <taxon>Gemmatimonadia</taxon>
        <taxon>Gemmatimonadales</taxon>
        <taxon>Gemmatimonadaceae</taxon>
        <taxon>Roseisolibacter</taxon>
    </lineage>
</organism>
<dbReference type="Proteomes" id="UP001161325">
    <property type="component" value="Unassembled WGS sequence"/>
</dbReference>
<keyword evidence="3" id="KW-1185">Reference proteome</keyword>
<reference evidence="2" key="1">
    <citation type="submission" date="2022-08" db="EMBL/GenBank/DDBJ databases">
        <title>Draft genome sequencing of Roseisolibacter agri AW1220.</title>
        <authorList>
            <person name="Tobiishi Y."/>
            <person name="Tonouchi A."/>
        </authorList>
    </citation>
    <scope>NUCLEOTIDE SEQUENCE</scope>
    <source>
        <strain evidence="2">AW1220</strain>
    </source>
</reference>
<evidence type="ECO:0000313" key="2">
    <source>
        <dbReference type="EMBL" id="GLC25278.1"/>
    </source>
</evidence>
<gene>
    <name evidence="2" type="ORF">rosag_17910</name>
</gene>
<sequence length="125" mass="12667">MAARTVGRVARALLGIAGGLTAAVGMLHLAVAAVQYNALSFDALWFAGSGLAVVLIGVLTLLLRSAPAFSELRLAAFGANVAGLALAMAFGALTRWREPQGPVLVTLFLAGAAGAIMHRGAMRAP</sequence>
<keyword evidence="1" id="KW-0812">Transmembrane</keyword>
<feature type="transmembrane region" description="Helical" evidence="1">
    <location>
        <begin position="74"/>
        <end position="93"/>
    </location>
</feature>
<dbReference type="AlphaFoldDB" id="A0AA37QEH8"/>
<evidence type="ECO:0000313" key="3">
    <source>
        <dbReference type="Proteomes" id="UP001161325"/>
    </source>
</evidence>
<comment type="caution">
    <text evidence="2">The sequence shown here is derived from an EMBL/GenBank/DDBJ whole genome shotgun (WGS) entry which is preliminary data.</text>
</comment>
<feature type="transmembrane region" description="Helical" evidence="1">
    <location>
        <begin position="43"/>
        <end position="62"/>
    </location>
</feature>